<gene>
    <name evidence="1" type="ORF">BDU57DRAFT_523188</name>
</gene>
<reference evidence="1" key="1">
    <citation type="journal article" date="2020" name="Stud. Mycol.">
        <title>101 Dothideomycetes genomes: a test case for predicting lifestyles and emergence of pathogens.</title>
        <authorList>
            <person name="Haridas S."/>
            <person name="Albert R."/>
            <person name="Binder M."/>
            <person name="Bloem J."/>
            <person name="Labutti K."/>
            <person name="Salamov A."/>
            <person name="Andreopoulos B."/>
            <person name="Baker S."/>
            <person name="Barry K."/>
            <person name="Bills G."/>
            <person name="Bluhm B."/>
            <person name="Cannon C."/>
            <person name="Castanera R."/>
            <person name="Culley D."/>
            <person name="Daum C."/>
            <person name="Ezra D."/>
            <person name="Gonzalez J."/>
            <person name="Henrissat B."/>
            <person name="Kuo A."/>
            <person name="Liang C."/>
            <person name="Lipzen A."/>
            <person name="Lutzoni F."/>
            <person name="Magnuson J."/>
            <person name="Mondo S."/>
            <person name="Nolan M."/>
            <person name="Ohm R."/>
            <person name="Pangilinan J."/>
            <person name="Park H.-J."/>
            <person name="Ramirez L."/>
            <person name="Alfaro M."/>
            <person name="Sun H."/>
            <person name="Tritt A."/>
            <person name="Yoshinaga Y."/>
            <person name="Zwiers L.-H."/>
            <person name="Turgeon B."/>
            <person name="Goodwin S."/>
            <person name="Spatafora J."/>
            <person name="Crous P."/>
            <person name="Grigoriev I."/>
        </authorList>
    </citation>
    <scope>NUCLEOTIDE SEQUENCE</scope>
    <source>
        <strain evidence="1">HMLAC05119</strain>
    </source>
</reference>
<sequence length="203" mass="24151">MLCRESEYFRELLEDSKAQQITVDFLGAPVFRLYLQWLLAGSYHEYTEFSQAPSYRTACSTHTLGEVSTEDVTKSGEDFVVWCVKAGVLAWKLGHRLQAPRFQNYAMRRLFAAYTRAWPTFQVQDDFFRWTRDSGTQLRDFFEDLVIRNWADGDLIDHRHSDWSRLLKENDRFRDCFIEAMAQPEQERCEAQMEIEKYLLEEK</sequence>
<organism evidence="1 2">
    <name type="scientific">Ampelomyces quisqualis</name>
    <name type="common">Powdery mildew agent</name>
    <dbReference type="NCBI Taxonomy" id="50730"/>
    <lineage>
        <taxon>Eukaryota</taxon>
        <taxon>Fungi</taxon>
        <taxon>Dikarya</taxon>
        <taxon>Ascomycota</taxon>
        <taxon>Pezizomycotina</taxon>
        <taxon>Dothideomycetes</taxon>
        <taxon>Pleosporomycetidae</taxon>
        <taxon>Pleosporales</taxon>
        <taxon>Pleosporineae</taxon>
        <taxon>Phaeosphaeriaceae</taxon>
        <taxon>Ampelomyces</taxon>
    </lineage>
</organism>
<dbReference type="AlphaFoldDB" id="A0A6A5QCE7"/>
<evidence type="ECO:0000313" key="1">
    <source>
        <dbReference type="EMBL" id="KAF1911937.1"/>
    </source>
</evidence>
<dbReference type="EMBL" id="ML979141">
    <property type="protein sequence ID" value="KAF1911937.1"/>
    <property type="molecule type" value="Genomic_DNA"/>
</dbReference>
<protein>
    <recommendedName>
        <fullName evidence="3">BTB domain-containing protein</fullName>
    </recommendedName>
</protein>
<accession>A0A6A5QCE7</accession>
<keyword evidence="2" id="KW-1185">Reference proteome</keyword>
<dbReference type="OrthoDB" id="3793483at2759"/>
<evidence type="ECO:0008006" key="3">
    <source>
        <dbReference type="Google" id="ProtNLM"/>
    </source>
</evidence>
<proteinExistence type="predicted"/>
<evidence type="ECO:0000313" key="2">
    <source>
        <dbReference type="Proteomes" id="UP000800096"/>
    </source>
</evidence>
<name>A0A6A5QCE7_AMPQU</name>
<dbReference type="Proteomes" id="UP000800096">
    <property type="component" value="Unassembled WGS sequence"/>
</dbReference>